<dbReference type="EMBL" id="NBIV01000017">
    <property type="protein sequence ID" value="PXF48011.1"/>
    <property type="molecule type" value="Genomic_DNA"/>
</dbReference>
<feature type="region of interest" description="Disordered" evidence="4">
    <location>
        <begin position="31"/>
        <end position="54"/>
    </location>
</feature>
<dbReference type="AlphaFoldDB" id="A0A2V3J0T6"/>
<feature type="compositionally biased region" description="Basic residues" evidence="4">
    <location>
        <begin position="31"/>
        <end position="40"/>
    </location>
</feature>
<dbReference type="STRING" id="448386.A0A2V3J0T6"/>
<keyword evidence="2 5" id="KW-0689">Ribosomal protein</keyword>
<dbReference type="InterPro" id="IPR001380">
    <property type="entry name" value="Ribosomal_eL13"/>
</dbReference>
<evidence type="ECO:0000256" key="4">
    <source>
        <dbReference type="SAM" id="MobiDB-lite"/>
    </source>
</evidence>
<dbReference type="Proteomes" id="UP000247409">
    <property type="component" value="Unassembled WGS sequence"/>
</dbReference>
<evidence type="ECO:0000256" key="3">
    <source>
        <dbReference type="ARBA" id="ARBA00023274"/>
    </source>
</evidence>
<organism evidence="5 6">
    <name type="scientific">Gracilariopsis chorda</name>
    <dbReference type="NCBI Taxonomy" id="448386"/>
    <lineage>
        <taxon>Eukaryota</taxon>
        <taxon>Rhodophyta</taxon>
        <taxon>Florideophyceae</taxon>
        <taxon>Rhodymeniophycidae</taxon>
        <taxon>Gracilariales</taxon>
        <taxon>Gracilariaceae</taxon>
        <taxon>Gracilariopsis</taxon>
    </lineage>
</organism>
<dbReference type="PANTHER" id="PTHR11722">
    <property type="entry name" value="60S RIBOSOMAL PROTEIN L13"/>
    <property type="match status" value="1"/>
</dbReference>
<dbReference type="GO" id="GO:0003735">
    <property type="term" value="F:structural constituent of ribosome"/>
    <property type="evidence" value="ECO:0007669"/>
    <property type="project" value="InterPro"/>
</dbReference>
<dbReference type="FunFam" id="1.20.5.110:FF:000003">
    <property type="entry name" value="60S ribosomal protein L13"/>
    <property type="match status" value="1"/>
</dbReference>
<evidence type="ECO:0000256" key="2">
    <source>
        <dbReference type="ARBA" id="ARBA00022980"/>
    </source>
</evidence>
<dbReference type="Pfam" id="PF01294">
    <property type="entry name" value="Ribosomal_L13e"/>
    <property type="match status" value="1"/>
</dbReference>
<dbReference type="GO" id="GO:0022625">
    <property type="term" value="C:cytosolic large ribosomal subunit"/>
    <property type="evidence" value="ECO:0007669"/>
    <property type="project" value="TreeGrafter"/>
</dbReference>
<dbReference type="OrthoDB" id="10264538at2759"/>
<proteinExistence type="inferred from homology"/>
<comment type="caution">
    <text evidence="5">The sequence shown here is derived from an EMBL/GenBank/DDBJ whole genome shotgun (WGS) entry which is preliminary data.</text>
</comment>
<evidence type="ECO:0000313" key="6">
    <source>
        <dbReference type="Proteomes" id="UP000247409"/>
    </source>
</evidence>
<evidence type="ECO:0000256" key="1">
    <source>
        <dbReference type="ARBA" id="ARBA00005640"/>
    </source>
</evidence>
<evidence type="ECO:0000313" key="5">
    <source>
        <dbReference type="EMBL" id="PXF48011.1"/>
    </source>
</evidence>
<sequence>MKHNNVIPNIHFHKDWDTRVRTWFNQPMRKRRRRRARNLKAAKSAPRPVDGPLRPIVHCPTNKYNMRLRLGRGFSIEELKEAGIPFKLAPTIGIAVDQRRKNRSVDAMQDNVQRLKEYRSKLILFPKNPAKPKAGEATKDDLAVAAQLTDKLMPIPSKKPTIEVRTITNEDRAKYAYRSLRIERTNQKYEGIRKKRAAEKAAAEAEKAKK</sequence>
<dbReference type="HAMAP" id="MF_00499">
    <property type="entry name" value="Ribosomal_eL13"/>
    <property type="match status" value="1"/>
</dbReference>
<gene>
    <name evidence="5" type="ORF">BWQ96_02202</name>
</gene>
<name>A0A2V3J0T6_9FLOR</name>
<dbReference type="PANTHER" id="PTHR11722:SF0">
    <property type="entry name" value="LARGE RIBOSOMAL SUBUNIT PROTEIN EL13"/>
    <property type="match status" value="1"/>
</dbReference>
<dbReference type="GO" id="GO:0006412">
    <property type="term" value="P:translation"/>
    <property type="evidence" value="ECO:0007669"/>
    <property type="project" value="InterPro"/>
</dbReference>
<dbReference type="GO" id="GO:0003723">
    <property type="term" value="F:RNA binding"/>
    <property type="evidence" value="ECO:0007669"/>
    <property type="project" value="TreeGrafter"/>
</dbReference>
<protein>
    <submittedName>
        <fullName evidence="5">60S ribosomal protein L13-2</fullName>
    </submittedName>
</protein>
<dbReference type="Gene3D" id="1.20.5.110">
    <property type="match status" value="1"/>
</dbReference>
<keyword evidence="3" id="KW-0687">Ribonucleoprotein</keyword>
<keyword evidence="6" id="KW-1185">Reference proteome</keyword>
<reference evidence="5 6" key="1">
    <citation type="journal article" date="2018" name="Mol. Biol. Evol.">
        <title>Analysis of the draft genome of the red seaweed Gracilariopsis chorda provides insights into genome size evolution in Rhodophyta.</title>
        <authorList>
            <person name="Lee J."/>
            <person name="Yang E.C."/>
            <person name="Graf L."/>
            <person name="Yang J.H."/>
            <person name="Qiu H."/>
            <person name="Zel Zion U."/>
            <person name="Chan C.X."/>
            <person name="Stephens T.G."/>
            <person name="Weber A.P.M."/>
            <person name="Boo G.H."/>
            <person name="Boo S.M."/>
            <person name="Kim K.M."/>
            <person name="Shin Y."/>
            <person name="Jung M."/>
            <person name="Lee S.J."/>
            <person name="Yim H.S."/>
            <person name="Lee J.H."/>
            <person name="Bhattacharya D."/>
            <person name="Yoon H.S."/>
        </authorList>
    </citation>
    <scope>NUCLEOTIDE SEQUENCE [LARGE SCALE GENOMIC DNA]</scope>
    <source>
        <strain evidence="5 6">SKKU-2015</strain>
        <tissue evidence="5">Whole body</tissue>
    </source>
</reference>
<accession>A0A2V3J0T6</accession>
<comment type="similarity">
    <text evidence="1">Belongs to the eukaryotic ribosomal protein eL13 family.</text>
</comment>